<dbReference type="Proteomes" id="UP000503278">
    <property type="component" value="Chromosome"/>
</dbReference>
<keyword evidence="5" id="KW-1185">Reference proteome</keyword>
<dbReference type="SUPFAM" id="SSF51735">
    <property type="entry name" value="NAD(P)-binding Rossmann-fold domains"/>
    <property type="match status" value="1"/>
</dbReference>
<dbReference type="AlphaFoldDB" id="A0A7L5DYX3"/>
<dbReference type="GO" id="GO:0016491">
    <property type="term" value="F:oxidoreductase activity"/>
    <property type="evidence" value="ECO:0007669"/>
    <property type="project" value="UniProtKB-KW"/>
</dbReference>
<dbReference type="RefSeq" id="WP_169607572.1">
    <property type="nucleotide sequence ID" value="NZ_CP051682.1"/>
</dbReference>
<dbReference type="InterPro" id="IPR036291">
    <property type="entry name" value="NAD(P)-bd_dom_sf"/>
</dbReference>
<evidence type="ECO:0000256" key="2">
    <source>
        <dbReference type="ARBA" id="ARBA00023002"/>
    </source>
</evidence>
<protein>
    <submittedName>
        <fullName evidence="4">SDR family NAD(P)-dependent oxidoreductase</fullName>
    </submittedName>
</protein>
<dbReference type="PIRSF" id="PIRSF000126">
    <property type="entry name" value="11-beta-HSD1"/>
    <property type="match status" value="1"/>
</dbReference>
<sequence length="270" mass="29552">MNALNFNQKWILVTGASSGLGYEMAQQLARKYKANLIVAARRADKLNQLKTELEQQAGVQVKVVVADLSVPEDIDRLLQESLNGQQLYGAILNAGVTFFGPHADMPAGDFERLLQTNVVSVVRLTTELVKHFEQPGREGGIMVVSSMAALFPVPYQAVYSGTKAFIMSFVNALALEITNPQLSLTVYAPGGIATEMTEGEKFNDLKGWLMPVAQAAHEGLDALQQRKYNHVPGALNRIGGAFMKLMPKKFIVGQLGKTYRKSLAKLQESK</sequence>
<dbReference type="InterPro" id="IPR057326">
    <property type="entry name" value="KR_dom"/>
</dbReference>
<dbReference type="CDD" id="cd05233">
    <property type="entry name" value="SDR_c"/>
    <property type="match status" value="1"/>
</dbReference>
<dbReference type="Pfam" id="PF00106">
    <property type="entry name" value="adh_short"/>
    <property type="match status" value="1"/>
</dbReference>
<organism evidence="4 5">
    <name type="scientific">Mucilaginibacter robiniae</name>
    <dbReference type="NCBI Taxonomy" id="2728022"/>
    <lineage>
        <taxon>Bacteria</taxon>
        <taxon>Pseudomonadati</taxon>
        <taxon>Bacteroidota</taxon>
        <taxon>Sphingobacteriia</taxon>
        <taxon>Sphingobacteriales</taxon>
        <taxon>Sphingobacteriaceae</taxon>
        <taxon>Mucilaginibacter</taxon>
    </lineage>
</organism>
<dbReference type="InterPro" id="IPR020904">
    <property type="entry name" value="Sc_DH/Rdtase_CS"/>
</dbReference>
<dbReference type="PROSITE" id="PS00061">
    <property type="entry name" value="ADH_SHORT"/>
    <property type="match status" value="1"/>
</dbReference>
<evidence type="ECO:0000313" key="4">
    <source>
        <dbReference type="EMBL" id="QJD96322.1"/>
    </source>
</evidence>
<evidence type="ECO:0000256" key="1">
    <source>
        <dbReference type="ARBA" id="ARBA00006484"/>
    </source>
</evidence>
<evidence type="ECO:0000259" key="3">
    <source>
        <dbReference type="SMART" id="SM00822"/>
    </source>
</evidence>
<proteinExistence type="inferred from homology"/>
<dbReference type="InterPro" id="IPR002347">
    <property type="entry name" value="SDR_fam"/>
</dbReference>
<keyword evidence="2" id="KW-0560">Oxidoreductase</keyword>
<comment type="similarity">
    <text evidence="1">Belongs to the short-chain dehydrogenases/reductases (SDR) family.</text>
</comment>
<dbReference type="PANTHER" id="PTHR42901">
    <property type="entry name" value="ALCOHOL DEHYDROGENASE"/>
    <property type="match status" value="1"/>
</dbReference>
<dbReference type="KEGG" id="mrob:HH214_10820"/>
<accession>A0A7L5DYX3</accession>
<name>A0A7L5DYX3_9SPHI</name>
<dbReference type="PRINTS" id="PR00081">
    <property type="entry name" value="GDHRDH"/>
</dbReference>
<gene>
    <name evidence="4" type="ORF">HH214_10820</name>
</gene>
<reference evidence="4 5" key="1">
    <citation type="submission" date="2020-04" db="EMBL/GenBank/DDBJ databases">
        <title>Genome sequencing of novel species.</title>
        <authorList>
            <person name="Heo J."/>
            <person name="Kim S.-J."/>
            <person name="Kim J.-S."/>
            <person name="Hong S.-B."/>
            <person name="Kwon S.-W."/>
        </authorList>
    </citation>
    <scope>NUCLEOTIDE SEQUENCE [LARGE SCALE GENOMIC DNA]</scope>
    <source>
        <strain evidence="4 5">F39-2</strain>
    </source>
</reference>
<dbReference type="EMBL" id="CP051682">
    <property type="protein sequence ID" value="QJD96322.1"/>
    <property type="molecule type" value="Genomic_DNA"/>
</dbReference>
<evidence type="ECO:0000313" key="5">
    <source>
        <dbReference type="Proteomes" id="UP000503278"/>
    </source>
</evidence>
<dbReference type="SMART" id="SM00822">
    <property type="entry name" value="PKS_KR"/>
    <property type="match status" value="1"/>
</dbReference>
<feature type="domain" description="Ketoreductase" evidence="3">
    <location>
        <begin position="9"/>
        <end position="195"/>
    </location>
</feature>
<dbReference type="Gene3D" id="3.40.50.720">
    <property type="entry name" value="NAD(P)-binding Rossmann-like Domain"/>
    <property type="match status" value="1"/>
</dbReference>
<dbReference type="PANTHER" id="PTHR42901:SF1">
    <property type="entry name" value="ALCOHOL DEHYDROGENASE"/>
    <property type="match status" value="1"/>
</dbReference>